<evidence type="ECO:0000256" key="3">
    <source>
        <dbReference type="SAM" id="SignalP"/>
    </source>
</evidence>
<dbReference type="GO" id="GO:0050832">
    <property type="term" value="P:defense response to fungus"/>
    <property type="evidence" value="ECO:0007669"/>
    <property type="project" value="UniProtKB-KW"/>
</dbReference>
<keyword evidence="2" id="KW-0295">Fungicide</keyword>
<protein>
    <submittedName>
        <fullName evidence="4">Antifungal protein</fullName>
    </submittedName>
</protein>
<organism evidence="4 5">
    <name type="scientific">Apiospora kogelbergensis</name>
    <dbReference type="NCBI Taxonomy" id="1337665"/>
    <lineage>
        <taxon>Eukaryota</taxon>
        <taxon>Fungi</taxon>
        <taxon>Dikarya</taxon>
        <taxon>Ascomycota</taxon>
        <taxon>Pezizomycotina</taxon>
        <taxon>Sordariomycetes</taxon>
        <taxon>Xylariomycetidae</taxon>
        <taxon>Amphisphaeriales</taxon>
        <taxon>Apiosporaceae</taxon>
        <taxon>Apiospora</taxon>
    </lineage>
</organism>
<dbReference type="InterPro" id="IPR023112">
    <property type="entry name" value="Antifungal-protein_dom_sf"/>
</dbReference>
<dbReference type="Pfam" id="PF11402">
    <property type="entry name" value="Antifungal_prot"/>
    <property type="match status" value="1"/>
</dbReference>
<accession>A0AAW0RB02</accession>
<feature type="chain" id="PRO_5043463382" evidence="3">
    <location>
        <begin position="19"/>
        <end position="87"/>
    </location>
</feature>
<gene>
    <name evidence="4" type="ORF">PG999_000268</name>
</gene>
<dbReference type="EMBL" id="JAQQWP010000001">
    <property type="protein sequence ID" value="KAK8132095.1"/>
    <property type="molecule type" value="Genomic_DNA"/>
</dbReference>
<dbReference type="GO" id="GO:0031640">
    <property type="term" value="P:killing of cells of another organism"/>
    <property type="evidence" value="ECO:0007669"/>
    <property type="project" value="UniProtKB-KW"/>
</dbReference>
<reference evidence="4 5" key="1">
    <citation type="submission" date="2023-01" db="EMBL/GenBank/DDBJ databases">
        <title>Analysis of 21 Apiospora genomes using comparative genomics revels a genus with tremendous synthesis potential of carbohydrate active enzymes and secondary metabolites.</title>
        <authorList>
            <person name="Sorensen T."/>
        </authorList>
    </citation>
    <scope>NUCLEOTIDE SEQUENCE [LARGE SCALE GENOMIC DNA]</scope>
    <source>
        <strain evidence="4 5">CBS 117206</strain>
    </source>
</reference>
<evidence type="ECO:0000313" key="5">
    <source>
        <dbReference type="Proteomes" id="UP001392437"/>
    </source>
</evidence>
<keyword evidence="3" id="KW-0732">Signal</keyword>
<keyword evidence="5" id="KW-1185">Reference proteome</keyword>
<keyword evidence="1" id="KW-0929">Antimicrobial</keyword>
<comment type="caution">
    <text evidence="4">The sequence shown here is derived from an EMBL/GenBank/DDBJ whole genome shotgun (WGS) entry which is preliminary data.</text>
</comment>
<dbReference type="InterPro" id="IPR022706">
    <property type="entry name" value="Antifungal_prot"/>
</dbReference>
<evidence type="ECO:0000256" key="2">
    <source>
        <dbReference type="ARBA" id="ARBA00022577"/>
    </source>
</evidence>
<dbReference type="Gene3D" id="2.40.50.60">
    <property type="entry name" value="Antifungal protein domain"/>
    <property type="match status" value="1"/>
</dbReference>
<evidence type="ECO:0000256" key="1">
    <source>
        <dbReference type="ARBA" id="ARBA00022529"/>
    </source>
</evidence>
<dbReference type="AlphaFoldDB" id="A0AAW0RB02"/>
<feature type="signal peptide" evidence="3">
    <location>
        <begin position="1"/>
        <end position="18"/>
    </location>
</feature>
<dbReference type="Proteomes" id="UP001392437">
    <property type="component" value="Unassembled WGS sequence"/>
</dbReference>
<sequence length="87" mass="9483">MQFATAALFLFAAMGAIANPVEGNSEGIDVRATETIFHGTCSKVKDECNYKGEHGKLHHVKCPPKDKCTKKGAKCTFNSKDKKVICH</sequence>
<dbReference type="SUPFAM" id="SSF57598">
    <property type="entry name" value="Antifungal protein (AGAFP)"/>
    <property type="match status" value="1"/>
</dbReference>
<name>A0AAW0RB02_9PEZI</name>
<evidence type="ECO:0000313" key="4">
    <source>
        <dbReference type="EMBL" id="KAK8132095.1"/>
    </source>
</evidence>
<proteinExistence type="predicted"/>